<dbReference type="Proteomes" id="UP000287527">
    <property type="component" value="Unassembled WGS sequence"/>
</dbReference>
<dbReference type="RefSeq" id="WP_128388127.1">
    <property type="nucleotide sequence ID" value="NZ_SBII01000001.1"/>
</dbReference>
<dbReference type="SUPFAM" id="SSF54637">
    <property type="entry name" value="Thioesterase/thiol ester dehydrase-isomerase"/>
    <property type="match status" value="1"/>
</dbReference>
<dbReference type="GO" id="GO:0016829">
    <property type="term" value="F:lyase activity"/>
    <property type="evidence" value="ECO:0007669"/>
    <property type="project" value="UniProtKB-KW"/>
</dbReference>
<dbReference type="PANTHER" id="PTHR30272">
    <property type="entry name" value="3-HYDROXYACYL-[ACYL-CARRIER-PROTEIN] DEHYDRATASE"/>
    <property type="match status" value="1"/>
</dbReference>
<evidence type="ECO:0000256" key="1">
    <source>
        <dbReference type="ARBA" id="ARBA00023239"/>
    </source>
</evidence>
<evidence type="ECO:0000313" key="3">
    <source>
        <dbReference type="Proteomes" id="UP000287527"/>
    </source>
</evidence>
<dbReference type="Pfam" id="PF22817">
    <property type="entry name" value="ApeP-like"/>
    <property type="match status" value="1"/>
</dbReference>
<dbReference type="OrthoDB" id="9772788at2"/>
<protein>
    <submittedName>
        <fullName evidence="2">Beta-hydroxyacyl-ACP dehydratase</fullName>
    </submittedName>
</protein>
<gene>
    <name evidence="2" type="ORF">EPI11_01180</name>
</gene>
<dbReference type="AlphaFoldDB" id="A0A3S3QMT8"/>
<evidence type="ECO:0000313" key="2">
    <source>
        <dbReference type="EMBL" id="RWX03571.1"/>
    </source>
</evidence>
<dbReference type="EMBL" id="SBII01000001">
    <property type="protein sequence ID" value="RWX03571.1"/>
    <property type="molecule type" value="Genomic_DNA"/>
</dbReference>
<proteinExistence type="predicted"/>
<keyword evidence="3" id="KW-1185">Reference proteome</keyword>
<keyword evidence="1" id="KW-0456">Lyase</keyword>
<dbReference type="InterPro" id="IPR029069">
    <property type="entry name" value="HotDog_dom_sf"/>
</dbReference>
<accession>A0A3S3QMT8</accession>
<dbReference type="InterPro" id="IPR013114">
    <property type="entry name" value="FabA_FabZ"/>
</dbReference>
<organism evidence="2 3">
    <name type="scientific">Flavobacterium cerinum</name>
    <dbReference type="NCBI Taxonomy" id="2502784"/>
    <lineage>
        <taxon>Bacteria</taxon>
        <taxon>Pseudomonadati</taxon>
        <taxon>Bacteroidota</taxon>
        <taxon>Flavobacteriia</taxon>
        <taxon>Flavobacteriales</taxon>
        <taxon>Flavobacteriaceae</taxon>
        <taxon>Flavobacterium</taxon>
    </lineage>
</organism>
<reference evidence="2 3" key="1">
    <citation type="submission" date="2019-01" db="EMBL/GenBank/DDBJ databases">
        <title>Flavobacterium sp. nov.,isolated from freshwater.</title>
        <authorList>
            <person name="Zhang R."/>
            <person name="Du Z.-J."/>
        </authorList>
    </citation>
    <scope>NUCLEOTIDE SEQUENCE [LARGE SCALE GENOMIC DNA]</scope>
    <source>
        <strain evidence="2 3">1E403</strain>
    </source>
</reference>
<dbReference type="PANTHER" id="PTHR30272:SF1">
    <property type="entry name" value="3-HYDROXYACYL-[ACYL-CARRIER-PROTEIN] DEHYDRATASE"/>
    <property type="match status" value="1"/>
</dbReference>
<dbReference type="InterPro" id="IPR016776">
    <property type="entry name" value="ApeP-like_dehydratase"/>
</dbReference>
<name>A0A3S3QMT8_9FLAO</name>
<dbReference type="Gene3D" id="3.10.129.10">
    <property type="entry name" value="Hotdog Thioesterase"/>
    <property type="match status" value="1"/>
</dbReference>
<sequence length="147" mass="16229">MSKAIEELIPHRAPFLFVDEILSVSNEEIVAVNTFDDKENDLLKGSFTGFNFIPGTILIESMAQCGGAGVRLLGITNGVFALAHIETAQFLKGVEYGIQVKYIIKNLRLSEKIIKQQGKAYVGDDVVLEASWMSIRIEAPQTPEETK</sequence>
<comment type="caution">
    <text evidence="2">The sequence shown here is derived from an EMBL/GenBank/DDBJ whole genome shotgun (WGS) entry which is preliminary data.</text>
</comment>